<accession>A0A940WW67</accession>
<dbReference type="GO" id="GO:0003700">
    <property type="term" value="F:DNA-binding transcription factor activity"/>
    <property type="evidence" value="ECO:0007669"/>
    <property type="project" value="InterPro"/>
</dbReference>
<organism evidence="7 8">
    <name type="scientific">Halalkalibacter suaedae</name>
    <dbReference type="NCBI Taxonomy" id="2822140"/>
    <lineage>
        <taxon>Bacteria</taxon>
        <taxon>Bacillati</taxon>
        <taxon>Bacillota</taxon>
        <taxon>Bacilli</taxon>
        <taxon>Bacillales</taxon>
        <taxon>Bacillaceae</taxon>
        <taxon>Halalkalibacter</taxon>
    </lineage>
</organism>
<dbReference type="PROSITE" id="PS50110">
    <property type="entry name" value="RESPONSE_REGULATORY"/>
    <property type="match status" value="1"/>
</dbReference>
<sequence>MIKVLLVDDEPLEREGIMLMLANNRSNFEIIGEAGNGIEAVEIAIKEKPDLIFMDIKMPKLDGLKAIEQILDNHPSVKCIMVSAFDTFDYARQAMKFGIKEYLLKPSKVSEVLGAFDRMTEEIETERKQGIEILEMNQRSERFSAFIEMEFIVSLLLDHVHDFDNEWNEWLDLDQKQGFVVVFSFESSKLQPDREEKGEWYRLLKQTLHKQHDPCLVGPLTGFQVPVFVLMNRGEDATLEIRQDLTRSVIAQTQHLLDNCKVLAGIGTVVSDVTQFPQSYEEAIYALELVHNHPSASYLAYSNLLEQRRTELIPFEVEKELVYAIKKGDIQQGLHLFDSYFQLIVQASEMKVEMIKKEVETFFIVLSRSMREFGFNEDVQLSFDHLETTIQIKERAKSHVSTIVERLGGWRANGVESLLIEAKDYIDNHYDKGITLEEVADKIGLSSYYLSKLFKDRFEQTFIDYLTNTRIEKAKDLLLDGKTPLKEIAMNIGYKDPNYFSRVFKKEVGYSPSEYRNNYQQ</sequence>
<name>A0A940WW67_9BACI</name>
<evidence type="ECO:0000256" key="3">
    <source>
        <dbReference type="ARBA" id="ARBA00023163"/>
    </source>
</evidence>
<dbReference type="SUPFAM" id="SSF46689">
    <property type="entry name" value="Homeodomain-like"/>
    <property type="match status" value="2"/>
</dbReference>
<keyword evidence="2" id="KW-0238">DNA-binding</keyword>
<feature type="domain" description="Response regulatory" evidence="6">
    <location>
        <begin position="3"/>
        <end position="120"/>
    </location>
</feature>
<evidence type="ECO:0000256" key="1">
    <source>
        <dbReference type="ARBA" id="ARBA00023015"/>
    </source>
</evidence>
<keyword evidence="8" id="KW-1185">Reference proteome</keyword>
<evidence type="ECO:0000259" key="6">
    <source>
        <dbReference type="PROSITE" id="PS50110"/>
    </source>
</evidence>
<dbReference type="InterPro" id="IPR041522">
    <property type="entry name" value="CdaR_GGDEF"/>
</dbReference>
<dbReference type="PROSITE" id="PS01124">
    <property type="entry name" value="HTH_ARAC_FAMILY_2"/>
    <property type="match status" value="1"/>
</dbReference>
<evidence type="ECO:0000259" key="5">
    <source>
        <dbReference type="PROSITE" id="PS01124"/>
    </source>
</evidence>
<dbReference type="PRINTS" id="PR00032">
    <property type="entry name" value="HTHARAC"/>
</dbReference>
<keyword evidence="4" id="KW-0597">Phosphoprotein</keyword>
<dbReference type="PANTHER" id="PTHR43280">
    <property type="entry name" value="ARAC-FAMILY TRANSCRIPTIONAL REGULATOR"/>
    <property type="match status" value="1"/>
</dbReference>
<dbReference type="Pfam" id="PF12833">
    <property type="entry name" value="HTH_18"/>
    <property type="match status" value="1"/>
</dbReference>
<dbReference type="InterPro" id="IPR011006">
    <property type="entry name" value="CheY-like_superfamily"/>
</dbReference>
<keyword evidence="1" id="KW-0805">Transcription regulation</keyword>
<dbReference type="SMART" id="SM00342">
    <property type="entry name" value="HTH_ARAC"/>
    <property type="match status" value="1"/>
</dbReference>
<dbReference type="Pfam" id="PF00072">
    <property type="entry name" value="Response_reg"/>
    <property type="match status" value="1"/>
</dbReference>
<dbReference type="Gene3D" id="3.40.50.2300">
    <property type="match status" value="1"/>
</dbReference>
<protein>
    <submittedName>
        <fullName evidence="7">Response regulator</fullName>
    </submittedName>
</protein>
<dbReference type="InterPro" id="IPR018062">
    <property type="entry name" value="HTH_AraC-typ_CS"/>
</dbReference>
<dbReference type="GO" id="GO:0000160">
    <property type="term" value="P:phosphorelay signal transduction system"/>
    <property type="evidence" value="ECO:0007669"/>
    <property type="project" value="InterPro"/>
</dbReference>
<dbReference type="GO" id="GO:0043565">
    <property type="term" value="F:sequence-specific DNA binding"/>
    <property type="evidence" value="ECO:0007669"/>
    <property type="project" value="InterPro"/>
</dbReference>
<dbReference type="InterPro" id="IPR001789">
    <property type="entry name" value="Sig_transdc_resp-reg_receiver"/>
</dbReference>
<dbReference type="Proteomes" id="UP000678228">
    <property type="component" value="Unassembled WGS sequence"/>
</dbReference>
<comment type="caution">
    <text evidence="7">The sequence shown here is derived from an EMBL/GenBank/DDBJ whole genome shotgun (WGS) entry which is preliminary data.</text>
</comment>
<dbReference type="InterPro" id="IPR020449">
    <property type="entry name" value="Tscrpt_reg_AraC-type_HTH"/>
</dbReference>
<dbReference type="SUPFAM" id="SSF52172">
    <property type="entry name" value="CheY-like"/>
    <property type="match status" value="1"/>
</dbReference>
<gene>
    <name evidence="7" type="ORF">J7W16_20760</name>
</gene>
<feature type="modified residue" description="4-aspartylphosphate" evidence="4">
    <location>
        <position position="55"/>
    </location>
</feature>
<dbReference type="PANTHER" id="PTHR43280:SF28">
    <property type="entry name" value="HTH-TYPE TRANSCRIPTIONAL ACTIVATOR RHAS"/>
    <property type="match status" value="1"/>
</dbReference>
<reference evidence="7" key="1">
    <citation type="submission" date="2021-03" db="EMBL/GenBank/DDBJ databases">
        <title>Bacillus suaedae sp. nov., isolated from Suaeda aralocaspica.</title>
        <authorList>
            <person name="Lei R.F.R."/>
        </authorList>
    </citation>
    <scope>NUCLEOTIDE SEQUENCE</scope>
    <source>
        <strain evidence="7">YZJH907-2</strain>
    </source>
</reference>
<dbReference type="RefSeq" id="WP_210599391.1">
    <property type="nucleotide sequence ID" value="NZ_JAGKSQ010000015.1"/>
</dbReference>
<keyword evidence="3" id="KW-0804">Transcription</keyword>
<dbReference type="SMART" id="SM00448">
    <property type="entry name" value="REC"/>
    <property type="match status" value="1"/>
</dbReference>
<dbReference type="Gene3D" id="1.10.10.60">
    <property type="entry name" value="Homeodomain-like"/>
    <property type="match status" value="2"/>
</dbReference>
<dbReference type="InterPro" id="IPR018060">
    <property type="entry name" value="HTH_AraC"/>
</dbReference>
<proteinExistence type="predicted"/>
<dbReference type="InterPro" id="IPR009057">
    <property type="entry name" value="Homeodomain-like_sf"/>
</dbReference>
<feature type="domain" description="HTH araC/xylS-type" evidence="5">
    <location>
        <begin position="420"/>
        <end position="518"/>
    </location>
</feature>
<dbReference type="Pfam" id="PF17853">
    <property type="entry name" value="GGDEF_2"/>
    <property type="match status" value="1"/>
</dbReference>
<evidence type="ECO:0000256" key="2">
    <source>
        <dbReference type="ARBA" id="ARBA00023125"/>
    </source>
</evidence>
<evidence type="ECO:0000313" key="8">
    <source>
        <dbReference type="Proteomes" id="UP000678228"/>
    </source>
</evidence>
<dbReference type="EMBL" id="JAGKSQ010000015">
    <property type="protein sequence ID" value="MBP3953540.1"/>
    <property type="molecule type" value="Genomic_DNA"/>
</dbReference>
<dbReference type="CDD" id="cd17536">
    <property type="entry name" value="REC_YesN-like"/>
    <property type="match status" value="1"/>
</dbReference>
<dbReference type="AlphaFoldDB" id="A0A940WW67"/>
<evidence type="ECO:0000256" key="4">
    <source>
        <dbReference type="PROSITE-ProRule" id="PRU00169"/>
    </source>
</evidence>
<evidence type="ECO:0000313" key="7">
    <source>
        <dbReference type="EMBL" id="MBP3953540.1"/>
    </source>
</evidence>
<dbReference type="PROSITE" id="PS00041">
    <property type="entry name" value="HTH_ARAC_FAMILY_1"/>
    <property type="match status" value="1"/>
</dbReference>